<accession>A0A2T7NQL8</accession>
<evidence type="ECO:0000313" key="2">
    <source>
        <dbReference type="Proteomes" id="UP000245119"/>
    </source>
</evidence>
<name>A0A2T7NQL8_POMCA</name>
<reference evidence="1 2" key="1">
    <citation type="submission" date="2018-04" db="EMBL/GenBank/DDBJ databases">
        <title>The genome of golden apple snail Pomacea canaliculata provides insight into stress tolerance and invasive adaptation.</title>
        <authorList>
            <person name="Liu C."/>
            <person name="Liu B."/>
            <person name="Ren Y."/>
            <person name="Zhang Y."/>
            <person name="Wang H."/>
            <person name="Li S."/>
            <person name="Jiang F."/>
            <person name="Yin L."/>
            <person name="Zhang G."/>
            <person name="Qian W."/>
            <person name="Fan W."/>
        </authorList>
    </citation>
    <scope>NUCLEOTIDE SEQUENCE [LARGE SCALE GENOMIC DNA]</scope>
    <source>
        <strain evidence="1">SZHN2017</strain>
        <tissue evidence="1">Muscle</tissue>
    </source>
</reference>
<proteinExistence type="predicted"/>
<organism evidence="1 2">
    <name type="scientific">Pomacea canaliculata</name>
    <name type="common">Golden apple snail</name>
    <dbReference type="NCBI Taxonomy" id="400727"/>
    <lineage>
        <taxon>Eukaryota</taxon>
        <taxon>Metazoa</taxon>
        <taxon>Spiralia</taxon>
        <taxon>Lophotrochozoa</taxon>
        <taxon>Mollusca</taxon>
        <taxon>Gastropoda</taxon>
        <taxon>Caenogastropoda</taxon>
        <taxon>Architaenioglossa</taxon>
        <taxon>Ampullarioidea</taxon>
        <taxon>Ampullariidae</taxon>
        <taxon>Pomacea</taxon>
    </lineage>
</organism>
<sequence>MSDRYSMGDIIQFTDGQQLAYAAYGLTGKHHFVGADADLHHSFTFPPSHIFHPSHPPISPHPSRLSHPFLSLAFSNCSSIDLHHEPLLSSTNETTWWSVWQRNPPEGAAGCMAAHGEDLVKGRRACASHTGLPSRHAIDPRVDLNNALFRQNA</sequence>
<protein>
    <submittedName>
        <fullName evidence="1">Uncharacterized protein</fullName>
    </submittedName>
</protein>
<comment type="caution">
    <text evidence="1">The sequence shown here is derived from an EMBL/GenBank/DDBJ whole genome shotgun (WGS) entry which is preliminary data.</text>
</comment>
<dbReference type="EMBL" id="PZQS01000010">
    <property type="protein sequence ID" value="PVD23461.1"/>
    <property type="molecule type" value="Genomic_DNA"/>
</dbReference>
<gene>
    <name evidence="1" type="ORF">C0Q70_16733</name>
</gene>
<evidence type="ECO:0000313" key="1">
    <source>
        <dbReference type="EMBL" id="PVD23461.1"/>
    </source>
</evidence>
<keyword evidence="2" id="KW-1185">Reference proteome</keyword>
<dbReference type="AlphaFoldDB" id="A0A2T7NQL8"/>
<dbReference type="Proteomes" id="UP000245119">
    <property type="component" value="Linkage Group LG10"/>
</dbReference>